<evidence type="ECO:0000313" key="5">
    <source>
        <dbReference type="EMBL" id="AAM00275.1"/>
    </source>
</evidence>
<dbReference type="GO" id="GO:0005198">
    <property type="term" value="F:structural molecule activity"/>
    <property type="evidence" value="ECO:0007669"/>
    <property type="project" value="InterPro"/>
</dbReference>
<dbReference type="MEROPS" id="N08.001"/>
<evidence type="ECO:0000256" key="4">
    <source>
        <dbReference type="SAM" id="MobiDB-lite"/>
    </source>
</evidence>
<organism evidence="5">
    <name type="scientific">Porcine enterovirus 9 (strain UKG/410/73)</name>
    <dbReference type="NCBI Taxonomy" id="64141"/>
    <lineage>
        <taxon>Viruses</taxon>
        <taxon>Riboviria</taxon>
        <taxon>Orthornavirae</taxon>
        <taxon>Pisuviricota</taxon>
        <taxon>Pisoniviricetes</taxon>
        <taxon>Picornavirales</taxon>
        <taxon>Picornaviridae</taxon>
        <taxon>Ensavirinae</taxon>
        <taxon>Enterovirus</taxon>
        <taxon>Enterovirus geswini</taxon>
        <taxon>Enterovirus G</taxon>
    </lineage>
</organism>
<dbReference type="InterPro" id="IPR036988">
    <property type="entry name" value="Pico_P1A_sf"/>
</dbReference>
<name>Q8QUZ7_PEV9U</name>
<dbReference type="Gene3D" id="1.20.960.20">
    <property type="match status" value="1"/>
</dbReference>
<dbReference type="Gene3D" id="4.10.80.10">
    <property type="entry name" value="Picornavirus coat protein VP4"/>
    <property type="match status" value="1"/>
</dbReference>
<evidence type="ECO:0000256" key="2">
    <source>
        <dbReference type="ARBA" id="ARBA00022679"/>
    </source>
</evidence>
<reference evidence="5" key="1">
    <citation type="journal article" date="2002" name="J. Virol.">
        <title>Sequencing of porcine enterovirus groups II and III reveals unique features of both virus groups.</title>
        <authorList>
            <person name="Krumbholz A."/>
            <person name="Dauber M."/>
            <person name="Henke A."/>
            <person name="Birch-Hirschfeld E."/>
            <person name="Knowles N.J."/>
            <person name="Stelzner A."/>
            <person name="Zell R."/>
        </authorList>
    </citation>
    <scope>NUCLEOTIDE SEQUENCE</scope>
    <source>
        <strain evidence="5">UKG/216/80</strain>
    </source>
</reference>
<feature type="region of interest" description="Disordered" evidence="4">
    <location>
        <begin position="1"/>
        <end position="22"/>
    </location>
</feature>
<dbReference type="GO" id="GO:0019028">
    <property type="term" value="C:viral capsid"/>
    <property type="evidence" value="ECO:0007669"/>
    <property type="project" value="InterPro"/>
</dbReference>
<dbReference type="InterPro" id="IPR043502">
    <property type="entry name" value="DNA/RNA_pol_sf"/>
</dbReference>
<dbReference type="SUPFAM" id="SSF88633">
    <property type="entry name" value="Positive stranded ssRNA viruses"/>
    <property type="match status" value="1"/>
</dbReference>
<dbReference type="InterPro" id="IPR003138">
    <property type="entry name" value="Pico_P1A"/>
</dbReference>
<keyword evidence="1" id="KW-0696">RNA-directed RNA polymerase</keyword>
<evidence type="ECO:0000256" key="1">
    <source>
        <dbReference type="ARBA" id="ARBA00022484"/>
    </source>
</evidence>
<keyword evidence="3" id="KW-0548">Nucleotidyltransferase</keyword>
<proteinExistence type="predicted"/>
<protein>
    <submittedName>
        <fullName evidence="5">Capsid protein VP4</fullName>
    </submittedName>
</protein>
<dbReference type="GO" id="GO:0003968">
    <property type="term" value="F:RNA-directed RNA polymerase activity"/>
    <property type="evidence" value="ECO:0007669"/>
    <property type="project" value="UniProtKB-KW"/>
</dbReference>
<sequence length="115" mass="13044">MGMQMSKNTAGSHTTVTQASGGSHINYTNINYYSHSASASQNKQDITQDPSKFTQPVVDMMKEAAVPVRSLCLLAWHNGRKEYEEFCRKIRSVPVGRALHLPSYSSLQREWYEKF</sequence>
<dbReference type="EMBL" id="AF363454">
    <property type="protein sequence ID" value="AAM00275.1"/>
    <property type="molecule type" value="Genomic_RNA"/>
</dbReference>
<organismHost>
    <name type="scientific">Sus scrofa</name>
    <name type="common">Pig</name>
    <dbReference type="NCBI Taxonomy" id="9823"/>
</organismHost>
<dbReference type="SUPFAM" id="SSF56672">
    <property type="entry name" value="DNA/RNA polymerases"/>
    <property type="match status" value="1"/>
</dbReference>
<evidence type="ECO:0000256" key="3">
    <source>
        <dbReference type="ARBA" id="ARBA00022695"/>
    </source>
</evidence>
<keyword evidence="2" id="KW-0808">Transferase</keyword>
<accession>Q8QUZ7</accession>
<dbReference type="Pfam" id="PF02226">
    <property type="entry name" value="Pico_P1A"/>
    <property type="match status" value="1"/>
</dbReference>